<dbReference type="Gene3D" id="1.10.620.20">
    <property type="entry name" value="Ribonucleotide Reductase, subunit A"/>
    <property type="match status" value="1"/>
</dbReference>
<gene>
    <name evidence="1" type="ORF">SAMN05444165_0884</name>
</gene>
<dbReference type="RefSeq" id="WP_074294398.1">
    <property type="nucleotide sequence ID" value="NZ_FSRU01000001.1"/>
</dbReference>
<reference evidence="1 2" key="1">
    <citation type="submission" date="2016-11" db="EMBL/GenBank/DDBJ databases">
        <authorList>
            <person name="Jaros S."/>
            <person name="Januszkiewicz K."/>
            <person name="Wedrychowicz H."/>
        </authorList>
    </citation>
    <scope>NUCLEOTIDE SEQUENCE [LARGE SCALE GENOMIC DNA]</scope>
    <source>
        <strain evidence="1 2">GAS95</strain>
    </source>
</reference>
<dbReference type="AlphaFoldDB" id="A0A1N6GP75"/>
<evidence type="ECO:0000313" key="1">
    <source>
        <dbReference type="EMBL" id="SIO09313.1"/>
    </source>
</evidence>
<organism evidence="1 2">
    <name type="scientific">Paraburkholderia phenazinium</name>
    <dbReference type="NCBI Taxonomy" id="60549"/>
    <lineage>
        <taxon>Bacteria</taxon>
        <taxon>Pseudomonadati</taxon>
        <taxon>Pseudomonadota</taxon>
        <taxon>Betaproteobacteria</taxon>
        <taxon>Burkholderiales</taxon>
        <taxon>Burkholderiaceae</taxon>
        <taxon>Paraburkholderia</taxon>
    </lineage>
</organism>
<dbReference type="OrthoDB" id="8437084at2"/>
<dbReference type="InterPro" id="IPR012348">
    <property type="entry name" value="RNR-like"/>
</dbReference>
<keyword evidence="2" id="KW-1185">Reference proteome</keyword>
<protein>
    <submittedName>
        <fullName evidence="1">p-aminobenzoate N-oxygenase AurF</fullName>
    </submittedName>
</protein>
<dbReference type="GO" id="GO:0016491">
    <property type="term" value="F:oxidoreductase activity"/>
    <property type="evidence" value="ECO:0007669"/>
    <property type="project" value="InterPro"/>
</dbReference>
<dbReference type="EMBL" id="FSRU01000001">
    <property type="protein sequence ID" value="SIO09313.1"/>
    <property type="molecule type" value="Genomic_DNA"/>
</dbReference>
<accession>A0A1N6GP75</accession>
<dbReference type="Pfam" id="PF11583">
    <property type="entry name" value="AurF"/>
    <property type="match status" value="1"/>
</dbReference>
<dbReference type="InterPro" id="IPR025859">
    <property type="entry name" value="AurF/CmlI"/>
</dbReference>
<sequence length="322" mass="36039">MDADIQLEDARLEEAVTRWYANATVRNSPRIFVPANIASENIFPKSRQLLAGHQIVTSLGGDAVAYVLAQSTYKYMYEIGLLETRFVIDCSLKIVNGEIIAGVTEEDRREAITIVIDEGYHAYVALDFIIQLKKNSRIEPLSVPQTNGNLDAVHRGYASLPAALHAPYQLLATCLAEHTLTKDLLSIGREKEATRTFTQVMTDHVSDEGRHANYFARLVREHWATLGKATRERIGVFLPGYLDDYLAADFERRFDRAVLSQLQLSASEIDTVLQETNERYAASATDYIKVTRSNLVKLLERTGVLDEAAVRHAFVDHGLLTA</sequence>
<proteinExistence type="predicted"/>
<dbReference type="Proteomes" id="UP000185151">
    <property type="component" value="Unassembled WGS sequence"/>
</dbReference>
<name>A0A1N6GP75_9BURK</name>
<evidence type="ECO:0000313" key="2">
    <source>
        <dbReference type="Proteomes" id="UP000185151"/>
    </source>
</evidence>